<name>A0AAE9A1Q3_CAEBR</name>
<evidence type="ECO:0000256" key="1">
    <source>
        <dbReference type="SAM" id="Phobius"/>
    </source>
</evidence>
<evidence type="ECO:0008006" key="4">
    <source>
        <dbReference type="Google" id="ProtNLM"/>
    </source>
</evidence>
<evidence type="ECO:0000313" key="3">
    <source>
        <dbReference type="Proteomes" id="UP000827892"/>
    </source>
</evidence>
<evidence type="ECO:0000313" key="2">
    <source>
        <dbReference type="EMBL" id="ULT87787.1"/>
    </source>
</evidence>
<keyword evidence="1" id="KW-1133">Transmembrane helix</keyword>
<keyword evidence="1" id="KW-0472">Membrane</keyword>
<feature type="transmembrane region" description="Helical" evidence="1">
    <location>
        <begin position="137"/>
        <end position="164"/>
    </location>
</feature>
<gene>
    <name evidence="2" type="ORF">L3Y34_007156</name>
</gene>
<dbReference type="AlphaFoldDB" id="A0AAE9A1Q3"/>
<dbReference type="SUPFAM" id="SSF81321">
    <property type="entry name" value="Family A G protein-coupled receptor-like"/>
    <property type="match status" value="1"/>
</dbReference>
<keyword evidence="1" id="KW-0812">Transmembrane</keyword>
<dbReference type="PANTHER" id="PTHR45907">
    <property type="entry name" value="SERPENTINE RECEPTOR, CLASS J"/>
    <property type="match status" value="1"/>
</dbReference>
<dbReference type="PANTHER" id="PTHR45907:SF11">
    <property type="entry name" value="SERPENTINE RECEPTOR, CLASS J"/>
    <property type="match status" value="1"/>
</dbReference>
<proteinExistence type="predicted"/>
<accession>A0AAE9A1Q3</accession>
<feature type="transmembrane region" description="Helical" evidence="1">
    <location>
        <begin position="20"/>
        <end position="40"/>
    </location>
</feature>
<feature type="transmembrane region" description="Helical" evidence="1">
    <location>
        <begin position="209"/>
        <end position="233"/>
    </location>
</feature>
<feature type="transmembrane region" description="Helical" evidence="1">
    <location>
        <begin position="100"/>
        <end position="125"/>
    </location>
</feature>
<dbReference type="EMBL" id="CP090895">
    <property type="protein sequence ID" value="ULT87787.1"/>
    <property type="molecule type" value="Genomic_DNA"/>
</dbReference>
<organism evidence="2 3">
    <name type="scientific">Caenorhabditis briggsae</name>
    <dbReference type="NCBI Taxonomy" id="6238"/>
    <lineage>
        <taxon>Eukaryota</taxon>
        <taxon>Metazoa</taxon>
        <taxon>Ecdysozoa</taxon>
        <taxon>Nematoda</taxon>
        <taxon>Chromadorea</taxon>
        <taxon>Rhabditida</taxon>
        <taxon>Rhabditina</taxon>
        <taxon>Rhabditomorpha</taxon>
        <taxon>Rhabditoidea</taxon>
        <taxon>Rhabditidae</taxon>
        <taxon>Peloderinae</taxon>
        <taxon>Caenorhabditis</taxon>
    </lineage>
</organism>
<dbReference type="InterPro" id="IPR019423">
    <property type="entry name" value="7TM_GPCR_serpentine_rcpt_Srj"/>
</dbReference>
<reference evidence="2 3" key="1">
    <citation type="submission" date="2022-02" db="EMBL/GenBank/DDBJ databases">
        <title>Chromosome-level reference genomes for two strains of Caenorhabditis briggsae: an improved platform for comparative genomics.</title>
        <authorList>
            <person name="Stevens L."/>
            <person name="Andersen E.C."/>
        </authorList>
    </citation>
    <scope>NUCLEOTIDE SEQUENCE [LARGE SCALE GENOMIC DNA]</scope>
    <source>
        <strain evidence="2">QX1410_ONT</strain>
        <tissue evidence="2">Whole-organism</tissue>
    </source>
</reference>
<dbReference type="Proteomes" id="UP000827892">
    <property type="component" value="Chromosome V"/>
</dbReference>
<feature type="transmembrane region" description="Helical" evidence="1">
    <location>
        <begin position="254"/>
        <end position="277"/>
    </location>
</feature>
<protein>
    <recommendedName>
        <fullName evidence="4">Serpentine Receptor, class J</fullName>
    </recommendedName>
</protein>
<sequence length="352" mass="40681">MPTTGSYLHWIKVSHAVPQIGFFASIGLVLINPLTVYIVWNDKKLQLGPYRYLLLYFAFFNITTSVADMLVPMCVLNYRYAFSVFVSEGYFDQYSEFNQFFLAFRCSLISGAYAVLHAHFLYRFFVLFNNQFLARWFMPYGIILAVLYCLFHTVYWTIFCWFYMGGDFDRRVYIRDSMLEHHGVDVMNMTIIIAQYFEGTPQAMKKSRIGIGSLSVLSIISLVFIFHFGYKICHKLSSQSLEMSEKTKKLQTQLMKALVVQAAIPTCVSFAPCLFAWYQPVFGLDLGRWIQHAAGIAVATFPALDPLALIFFVPTFRKKFAEYFLFLKSCRTNRTTCSQQTTTSTSQPRIDK</sequence>
<dbReference type="Pfam" id="PF10319">
    <property type="entry name" value="7TM_GPCR_Srj"/>
    <property type="match status" value="1"/>
</dbReference>
<feature type="transmembrane region" description="Helical" evidence="1">
    <location>
        <begin position="289"/>
        <end position="313"/>
    </location>
</feature>
<feature type="transmembrane region" description="Helical" evidence="1">
    <location>
        <begin position="52"/>
        <end position="80"/>
    </location>
</feature>